<evidence type="ECO:0000256" key="6">
    <source>
        <dbReference type="ARBA" id="ARBA00023136"/>
    </source>
</evidence>
<protein>
    <recommendedName>
        <fullName evidence="8">Putative manganese efflux pump MntP</fullName>
    </recommendedName>
</protein>
<evidence type="ECO:0000313" key="10">
    <source>
        <dbReference type="Proteomes" id="UP000193355"/>
    </source>
</evidence>
<dbReference type="PANTHER" id="PTHR35529">
    <property type="entry name" value="MANGANESE EFFLUX PUMP MNTP-RELATED"/>
    <property type="match status" value="1"/>
</dbReference>
<keyword evidence="7 8" id="KW-0464">Manganese</keyword>
<feature type="transmembrane region" description="Helical" evidence="8">
    <location>
        <begin position="103"/>
        <end position="125"/>
    </location>
</feature>
<evidence type="ECO:0000256" key="8">
    <source>
        <dbReference type="HAMAP-Rule" id="MF_01521"/>
    </source>
</evidence>
<gene>
    <name evidence="8" type="primary">mntP</name>
    <name evidence="9" type="ORF">SAMN06275492_101323</name>
</gene>
<sequence length="185" mass="19126">MISTIATASALAMDAFSVSLGAGACRCSMPKTQVLYMALAFGLFQFAMPIGGWFLGDKIAHFISAWDHWIAALLLAVVGGKMIHQSIWPEENCDLLNVARPMVLLGLAVATSIDAMAVGFSSAAIGSPIIPLAISAGLITGVLSTIGAMAGCKIGLAVGHKAEFLGGVVLCLIGLNILRVHLFLS</sequence>
<keyword evidence="3 8" id="KW-0812">Transmembrane</keyword>
<dbReference type="HAMAP" id="MF_01521">
    <property type="entry name" value="MntP_pump"/>
    <property type="match status" value="1"/>
</dbReference>
<feature type="transmembrane region" description="Helical" evidence="8">
    <location>
        <begin position="34"/>
        <end position="55"/>
    </location>
</feature>
<dbReference type="STRING" id="561720.SAMN06275492_101323"/>
<keyword evidence="2 8" id="KW-1003">Cell membrane</keyword>
<keyword evidence="10" id="KW-1185">Reference proteome</keyword>
<evidence type="ECO:0000313" key="9">
    <source>
        <dbReference type="EMBL" id="SMG12177.1"/>
    </source>
</evidence>
<evidence type="ECO:0000256" key="4">
    <source>
        <dbReference type="ARBA" id="ARBA00022989"/>
    </source>
</evidence>
<dbReference type="Proteomes" id="UP000193355">
    <property type="component" value="Unassembled WGS sequence"/>
</dbReference>
<name>A0A1X7IDF1_9BACT</name>
<keyword evidence="4 8" id="KW-1133">Transmembrane helix</keyword>
<evidence type="ECO:0000256" key="3">
    <source>
        <dbReference type="ARBA" id="ARBA00022692"/>
    </source>
</evidence>
<keyword evidence="5 8" id="KW-0406">Ion transport</keyword>
<feature type="transmembrane region" description="Helical" evidence="8">
    <location>
        <begin position="132"/>
        <end position="158"/>
    </location>
</feature>
<proteinExistence type="inferred from homology"/>
<feature type="transmembrane region" description="Helical" evidence="8">
    <location>
        <begin position="62"/>
        <end position="83"/>
    </location>
</feature>
<comment type="subcellular location">
    <subcellularLocation>
        <location evidence="8">Cell membrane</location>
        <topology evidence="8">Multi-pass membrane protein</topology>
    </subcellularLocation>
</comment>
<dbReference type="GO" id="GO:0005384">
    <property type="term" value="F:manganese ion transmembrane transporter activity"/>
    <property type="evidence" value="ECO:0007669"/>
    <property type="project" value="UniProtKB-UniRule"/>
</dbReference>
<dbReference type="InterPro" id="IPR022929">
    <property type="entry name" value="Put_MntP"/>
</dbReference>
<reference evidence="10" key="1">
    <citation type="submission" date="2017-04" db="EMBL/GenBank/DDBJ databases">
        <authorList>
            <person name="Varghese N."/>
            <person name="Submissions S."/>
        </authorList>
    </citation>
    <scope>NUCLEOTIDE SEQUENCE [LARGE SCALE GENOMIC DNA]</scope>
    <source>
        <strain evidence="10">USBA 82</strain>
    </source>
</reference>
<comment type="function">
    <text evidence="8">Probably functions as a manganese efflux pump.</text>
</comment>
<dbReference type="AlphaFoldDB" id="A0A1X7IDF1"/>
<evidence type="ECO:0000256" key="1">
    <source>
        <dbReference type="ARBA" id="ARBA00022448"/>
    </source>
</evidence>
<dbReference type="InterPro" id="IPR003810">
    <property type="entry name" value="Mntp/YtaF"/>
</dbReference>
<feature type="transmembrane region" description="Helical" evidence="8">
    <location>
        <begin position="164"/>
        <end position="184"/>
    </location>
</feature>
<evidence type="ECO:0000256" key="5">
    <source>
        <dbReference type="ARBA" id="ARBA00023065"/>
    </source>
</evidence>
<dbReference type="Pfam" id="PF02659">
    <property type="entry name" value="Mntp"/>
    <property type="match status" value="1"/>
</dbReference>
<evidence type="ECO:0000256" key="7">
    <source>
        <dbReference type="ARBA" id="ARBA00023211"/>
    </source>
</evidence>
<comment type="similarity">
    <text evidence="8">Belongs to the MntP (TC 9.B.29) family.</text>
</comment>
<dbReference type="EMBL" id="FXBB01000001">
    <property type="protein sequence ID" value="SMG12177.1"/>
    <property type="molecule type" value="Genomic_DNA"/>
</dbReference>
<dbReference type="GO" id="GO:0005886">
    <property type="term" value="C:plasma membrane"/>
    <property type="evidence" value="ECO:0007669"/>
    <property type="project" value="UniProtKB-SubCell"/>
</dbReference>
<dbReference type="PANTHER" id="PTHR35529:SF1">
    <property type="entry name" value="MANGANESE EFFLUX PUMP MNTP-RELATED"/>
    <property type="match status" value="1"/>
</dbReference>
<accession>A0A1X7IDF1</accession>
<keyword evidence="6 8" id="KW-0472">Membrane</keyword>
<organism evidence="9 10">
    <name type="scientific">Dethiosulfovibrio salsuginis</name>
    <dbReference type="NCBI Taxonomy" id="561720"/>
    <lineage>
        <taxon>Bacteria</taxon>
        <taxon>Thermotogati</taxon>
        <taxon>Synergistota</taxon>
        <taxon>Synergistia</taxon>
        <taxon>Synergistales</taxon>
        <taxon>Dethiosulfovibrionaceae</taxon>
        <taxon>Dethiosulfovibrio</taxon>
    </lineage>
</organism>
<keyword evidence="1 8" id="KW-0813">Transport</keyword>
<evidence type="ECO:0000256" key="2">
    <source>
        <dbReference type="ARBA" id="ARBA00022475"/>
    </source>
</evidence>